<name>A0A015YA11_BACFG</name>
<dbReference type="Proteomes" id="UP000022082">
    <property type="component" value="Unassembled WGS sequence"/>
</dbReference>
<evidence type="ECO:0000313" key="1">
    <source>
        <dbReference type="EMBL" id="EXZ28777.1"/>
    </source>
</evidence>
<dbReference type="PATRIC" id="fig|1339327.3.peg.2637"/>
<evidence type="ECO:0000313" key="2">
    <source>
        <dbReference type="Proteomes" id="UP000022082"/>
    </source>
</evidence>
<dbReference type="AlphaFoldDB" id="A0A015YA11"/>
<dbReference type="EMBL" id="JGDJ01000193">
    <property type="protein sequence ID" value="EXZ28777.1"/>
    <property type="molecule type" value="Genomic_DNA"/>
</dbReference>
<protein>
    <submittedName>
        <fullName evidence="1">Uncharacterized protein</fullName>
    </submittedName>
</protein>
<reference evidence="1 2" key="1">
    <citation type="submission" date="2014-02" db="EMBL/GenBank/DDBJ databases">
        <authorList>
            <person name="Sears C."/>
            <person name="Carroll K."/>
            <person name="Sack B.R."/>
            <person name="Qadri F."/>
            <person name="Myers L.L."/>
            <person name="Chung G.-T."/>
            <person name="Escheverria P."/>
            <person name="Fraser C.M."/>
            <person name="Sadzewicz L."/>
            <person name="Shefchek K.A."/>
            <person name="Tallon L."/>
            <person name="Das S.P."/>
            <person name="Daugherty S."/>
            <person name="Mongodin E.F."/>
        </authorList>
    </citation>
    <scope>NUCLEOTIDE SEQUENCE [LARGE SCALE GENOMIC DNA]</scope>
    <source>
        <strain evidence="1 2">S36L11</strain>
    </source>
</reference>
<sequence length="95" mass="10919">MGSLDHIGGYSLIHPKLKTAIFGKLFLEDFTGTTGTGILFNISLPHTEIPYFHRHIDNEETYIIQKVVMIFKLMMIVSRFVRVRLYVSLLLHRGA</sequence>
<organism evidence="1 2">
    <name type="scientific">Bacteroides fragilis str. S36L11</name>
    <dbReference type="NCBI Taxonomy" id="1339327"/>
    <lineage>
        <taxon>Bacteria</taxon>
        <taxon>Pseudomonadati</taxon>
        <taxon>Bacteroidota</taxon>
        <taxon>Bacteroidia</taxon>
        <taxon>Bacteroidales</taxon>
        <taxon>Bacteroidaceae</taxon>
        <taxon>Bacteroides</taxon>
    </lineage>
</organism>
<comment type="caution">
    <text evidence="1">The sequence shown here is derived from an EMBL/GenBank/DDBJ whole genome shotgun (WGS) entry which is preliminary data.</text>
</comment>
<accession>A0A015YA11</accession>
<gene>
    <name evidence="1" type="ORF">M136_2008</name>
</gene>
<proteinExistence type="predicted"/>
<dbReference type="RefSeq" id="WP_080689858.1">
    <property type="nucleotide sequence ID" value="NZ_JGDJ01000193.1"/>
</dbReference>